<feature type="region of interest" description="Disordered" evidence="1">
    <location>
        <begin position="277"/>
        <end position="304"/>
    </location>
</feature>
<evidence type="ECO:0000256" key="1">
    <source>
        <dbReference type="SAM" id="MobiDB-lite"/>
    </source>
</evidence>
<evidence type="ECO:0000313" key="2">
    <source>
        <dbReference type="EMBL" id="MDC0707926.1"/>
    </source>
</evidence>
<proteinExistence type="predicted"/>
<accession>A0ABT5D6P1</accession>
<dbReference type="EMBL" id="JAQNDM010000002">
    <property type="protein sequence ID" value="MDC0707926.1"/>
    <property type="molecule type" value="Genomic_DNA"/>
</dbReference>
<keyword evidence="3" id="KW-1185">Reference proteome</keyword>
<name>A0ABT5D6P1_9BACT</name>
<gene>
    <name evidence="2" type="ORF">POL68_05535</name>
</gene>
<comment type="caution">
    <text evidence="2">The sequence shown here is derived from an EMBL/GenBank/DDBJ whole genome shotgun (WGS) entry which is preliminary data.</text>
</comment>
<evidence type="ECO:0000313" key="3">
    <source>
        <dbReference type="Proteomes" id="UP001221838"/>
    </source>
</evidence>
<protein>
    <submittedName>
        <fullName evidence="2">Uncharacterized protein</fullName>
    </submittedName>
</protein>
<sequence>MKRYFGVIVLFVGVLVASVMFYRKLSAQTREAERKADLARIQKDYLERAGWMRSNPDDKGYREEVAPFFKAYFEQIATHQNRYGGNKEFDTYLQEVERQAESGKDDQADNRKAYYQYTRKVFDTLRSGRYHPEWTATDKGMRLDVVSSDVVMVLGKPQVRLQLALWGAQRELKDDGKLKKMVTSAGFDTAWRLTDARGKLLGEMKGTDPSMKIDFPERFIAEFPPQMVLGHYDMDLVPAEVSKMDITIKVTSRAASGGVASSTYLWKLDVPGEWRLGAGEKWEGATEEERSEEEIDPAKASAKE</sequence>
<dbReference type="RefSeq" id="WP_272135238.1">
    <property type="nucleotide sequence ID" value="NZ_JAQNDM010000002.1"/>
</dbReference>
<reference evidence="2 3" key="1">
    <citation type="submission" date="2022-11" db="EMBL/GenBank/DDBJ databases">
        <title>Minimal conservation of predation-associated metabolite biosynthetic gene clusters underscores biosynthetic potential of Myxococcota including descriptions for ten novel species: Archangium lansinium sp. nov., Myxococcus landrumus sp. nov., Nannocystis bai.</title>
        <authorList>
            <person name="Ahearne A."/>
            <person name="Stevens C."/>
            <person name="Dowd S."/>
        </authorList>
    </citation>
    <scope>NUCLEOTIDE SEQUENCE [LARGE SCALE GENOMIC DNA]</scope>
    <source>
        <strain evidence="2 3">NCWAL01</strain>
    </source>
</reference>
<organism evidence="2 3">
    <name type="scientific">Stigmatella ashevillensis</name>
    <dbReference type="NCBI Taxonomy" id="2995309"/>
    <lineage>
        <taxon>Bacteria</taxon>
        <taxon>Pseudomonadati</taxon>
        <taxon>Myxococcota</taxon>
        <taxon>Myxococcia</taxon>
        <taxon>Myxococcales</taxon>
        <taxon>Cystobacterineae</taxon>
        <taxon>Archangiaceae</taxon>
        <taxon>Stigmatella</taxon>
    </lineage>
</organism>
<feature type="compositionally biased region" description="Basic and acidic residues" evidence="1">
    <location>
        <begin position="278"/>
        <end position="288"/>
    </location>
</feature>
<dbReference type="Proteomes" id="UP001221838">
    <property type="component" value="Unassembled WGS sequence"/>
</dbReference>